<keyword evidence="3" id="KW-1185">Reference proteome</keyword>
<dbReference type="Proteomes" id="UP000199632">
    <property type="component" value="Unassembled WGS sequence"/>
</dbReference>
<reference evidence="3" key="1">
    <citation type="submission" date="2016-10" db="EMBL/GenBank/DDBJ databases">
        <authorList>
            <person name="Varghese N."/>
            <person name="Submissions S."/>
        </authorList>
    </citation>
    <scope>NUCLEOTIDE SEQUENCE [LARGE SCALE GENOMIC DNA]</scope>
    <source>
        <strain evidence="3">DSM 44718</strain>
    </source>
</reference>
<dbReference type="Pfam" id="PF13676">
    <property type="entry name" value="TIR_2"/>
    <property type="match status" value="1"/>
</dbReference>
<feature type="domain" description="TIR" evidence="1">
    <location>
        <begin position="3"/>
        <end position="99"/>
    </location>
</feature>
<dbReference type="SUPFAM" id="SSF52200">
    <property type="entry name" value="Toll/Interleukin receptor TIR domain"/>
    <property type="match status" value="1"/>
</dbReference>
<name>A0A1H3TN92_9ACTN</name>
<proteinExistence type="predicted"/>
<evidence type="ECO:0000259" key="1">
    <source>
        <dbReference type="Pfam" id="PF13676"/>
    </source>
</evidence>
<dbReference type="EMBL" id="FNQB01000003">
    <property type="protein sequence ID" value="SDZ51763.1"/>
    <property type="molecule type" value="Genomic_DNA"/>
</dbReference>
<organism evidence="2 3">
    <name type="scientific">Asanoa ishikariensis</name>
    <dbReference type="NCBI Taxonomy" id="137265"/>
    <lineage>
        <taxon>Bacteria</taxon>
        <taxon>Bacillati</taxon>
        <taxon>Actinomycetota</taxon>
        <taxon>Actinomycetes</taxon>
        <taxon>Micromonosporales</taxon>
        <taxon>Micromonosporaceae</taxon>
        <taxon>Asanoa</taxon>
    </lineage>
</organism>
<dbReference type="InterPro" id="IPR035897">
    <property type="entry name" value="Toll_tir_struct_dom_sf"/>
</dbReference>
<dbReference type="AlphaFoldDB" id="A0A1H3TN92"/>
<dbReference type="InterPro" id="IPR000157">
    <property type="entry name" value="TIR_dom"/>
</dbReference>
<gene>
    <name evidence="2" type="ORF">SAMN05421684_6104</name>
</gene>
<dbReference type="STRING" id="137265.SAMN05421684_6104"/>
<evidence type="ECO:0000313" key="3">
    <source>
        <dbReference type="Proteomes" id="UP000199632"/>
    </source>
</evidence>
<evidence type="ECO:0000313" key="2">
    <source>
        <dbReference type="EMBL" id="SDZ51763.1"/>
    </source>
</evidence>
<dbReference type="OrthoDB" id="4025751at2"/>
<protein>
    <submittedName>
        <fullName evidence="2">TIR domain-containing protein</fullName>
    </submittedName>
</protein>
<accession>A0A1H3TN92</accession>
<sequence>MRFFISHSARTEQAKAVLRQLRVRLRAAGHTVFVDADVLAGLQWRSVLYHELAICDAAVVLLDQTSLSRRWVQREADVLLWRRAFDERLTIVPVLLDDTKIDTVRGSGFGEFTEAQFLLADGLGPATVAERVADRFAASERPDPPDLPGTRMRQWFDDIETVLTRIGHQNKLRLAALELGVSPQDADQVLLGVAGGYRFLAHQFLARSVDTAAVDAMSRILYCADTDTLRKLAGLIAPTWVDHSAALPLKLAGPTPRTVAVLNARDFRTALHYVQRATCLDRRVRVEQVSGVVGEDSAGDLFAQCETAVLRLVGAEPPFDTLADVPPQELRDGPPEPAYLIVSTASLPTRAVTDVIDDIRARYPWLVVVVLVGTEPPGPETLARWGLADAKVLAPTLDPGEEFRAHRTVRSLYRMIDSSLEEGPYGD</sequence>
<dbReference type="GO" id="GO:0007165">
    <property type="term" value="P:signal transduction"/>
    <property type="evidence" value="ECO:0007669"/>
    <property type="project" value="InterPro"/>
</dbReference>
<dbReference type="Gene3D" id="3.40.50.10140">
    <property type="entry name" value="Toll/interleukin-1 receptor homology (TIR) domain"/>
    <property type="match status" value="1"/>
</dbReference>
<dbReference type="RefSeq" id="WP_143049943.1">
    <property type="nucleotide sequence ID" value="NZ_BOND01000001.1"/>
</dbReference>